<feature type="transmembrane region" description="Helical" evidence="1">
    <location>
        <begin position="83"/>
        <end position="107"/>
    </location>
</feature>
<organism evidence="2 3">
    <name type="scientific">Saliterribacillus persicus</name>
    <dbReference type="NCBI Taxonomy" id="930114"/>
    <lineage>
        <taxon>Bacteria</taxon>
        <taxon>Bacillati</taxon>
        <taxon>Bacillota</taxon>
        <taxon>Bacilli</taxon>
        <taxon>Bacillales</taxon>
        <taxon>Bacillaceae</taxon>
        <taxon>Saliterribacillus</taxon>
    </lineage>
</organism>
<name>A0A368XIK7_9BACI</name>
<protein>
    <submittedName>
        <fullName evidence="2">Uncharacterized protein</fullName>
    </submittedName>
</protein>
<dbReference type="EMBL" id="QPJJ01000010">
    <property type="protein sequence ID" value="RCW65834.1"/>
    <property type="molecule type" value="Genomic_DNA"/>
</dbReference>
<keyword evidence="1" id="KW-1133">Transmembrane helix</keyword>
<accession>A0A368XIK7</accession>
<evidence type="ECO:0000256" key="1">
    <source>
        <dbReference type="SAM" id="Phobius"/>
    </source>
</evidence>
<feature type="transmembrane region" description="Helical" evidence="1">
    <location>
        <begin position="51"/>
        <end position="71"/>
    </location>
</feature>
<dbReference type="Proteomes" id="UP000252585">
    <property type="component" value="Unassembled WGS sequence"/>
</dbReference>
<comment type="caution">
    <text evidence="2">The sequence shown here is derived from an EMBL/GenBank/DDBJ whole genome shotgun (WGS) entry which is preliminary data.</text>
</comment>
<evidence type="ECO:0000313" key="3">
    <source>
        <dbReference type="Proteomes" id="UP000252585"/>
    </source>
</evidence>
<evidence type="ECO:0000313" key="2">
    <source>
        <dbReference type="EMBL" id="RCW65834.1"/>
    </source>
</evidence>
<dbReference type="AlphaFoldDB" id="A0A368XIK7"/>
<proteinExistence type="predicted"/>
<feature type="transmembrane region" description="Helical" evidence="1">
    <location>
        <begin position="12"/>
        <end position="39"/>
    </location>
</feature>
<keyword evidence="1" id="KW-0472">Membrane</keyword>
<feature type="transmembrane region" description="Helical" evidence="1">
    <location>
        <begin position="154"/>
        <end position="179"/>
    </location>
</feature>
<feature type="transmembrane region" description="Helical" evidence="1">
    <location>
        <begin position="185"/>
        <end position="212"/>
    </location>
</feature>
<feature type="transmembrane region" description="Helical" evidence="1">
    <location>
        <begin position="113"/>
        <end position="133"/>
    </location>
</feature>
<sequence>MIKNVFELYNRHLIQIILLSLILTIPVTLFMYFATNYFYQQLTNDQYPNLYALFLIILNFTLLIPSFQLMAKRDINDQEEPTLLQLMLEFFKHIGIIVLVSLPLFIIGIYGSILLFIPTFICFSIMLLLPFFVGRKKIKDVFSGVGTVLKNENIFLLVDFLIIVSLQFLVWGFMMLVFASFENNYYVYGIARALVNALIYPLLIFFLTFRYCKEDHSIMSRRT</sequence>
<reference evidence="2 3" key="1">
    <citation type="submission" date="2018-07" db="EMBL/GenBank/DDBJ databases">
        <title>Genomic Encyclopedia of Type Strains, Phase IV (KMG-IV): sequencing the most valuable type-strain genomes for metagenomic binning, comparative biology and taxonomic classification.</title>
        <authorList>
            <person name="Goeker M."/>
        </authorList>
    </citation>
    <scope>NUCLEOTIDE SEQUENCE [LARGE SCALE GENOMIC DNA]</scope>
    <source>
        <strain evidence="2 3">DSM 27696</strain>
    </source>
</reference>
<keyword evidence="3" id="KW-1185">Reference proteome</keyword>
<keyword evidence="1" id="KW-0812">Transmembrane</keyword>
<dbReference type="OrthoDB" id="2841019at2"/>
<gene>
    <name evidence="2" type="ORF">DFR57_11051</name>
</gene>
<dbReference type="RefSeq" id="WP_114353499.1">
    <property type="nucleotide sequence ID" value="NZ_QPJJ01000010.1"/>
</dbReference>